<dbReference type="AlphaFoldDB" id="A0A420EM78"/>
<dbReference type="GO" id="GO:0001508">
    <property type="term" value="P:action potential"/>
    <property type="evidence" value="ECO:0007669"/>
    <property type="project" value="TreeGrafter"/>
</dbReference>
<dbReference type="GO" id="GO:0005249">
    <property type="term" value="F:voltage-gated potassium channel activity"/>
    <property type="evidence" value="ECO:0007669"/>
    <property type="project" value="InterPro"/>
</dbReference>
<dbReference type="InterPro" id="IPR028325">
    <property type="entry name" value="VG_K_chnl"/>
</dbReference>
<dbReference type="GO" id="GO:0008076">
    <property type="term" value="C:voltage-gated potassium channel complex"/>
    <property type="evidence" value="ECO:0007669"/>
    <property type="project" value="InterPro"/>
</dbReference>
<accession>A0A420EM78</accession>
<evidence type="ECO:0000256" key="10">
    <source>
        <dbReference type="ARBA" id="ARBA00023303"/>
    </source>
</evidence>
<protein>
    <submittedName>
        <fullName evidence="13">Ion transporter</fullName>
    </submittedName>
</protein>
<evidence type="ECO:0000256" key="8">
    <source>
        <dbReference type="ARBA" id="ARBA00023065"/>
    </source>
</evidence>
<feature type="transmembrane region" description="Helical" evidence="11">
    <location>
        <begin position="55"/>
        <end position="73"/>
    </location>
</feature>
<dbReference type="PANTHER" id="PTHR11537:SF254">
    <property type="entry name" value="POTASSIUM VOLTAGE-GATED CHANNEL PROTEIN SHAB"/>
    <property type="match status" value="1"/>
</dbReference>
<keyword evidence="3" id="KW-0633">Potassium transport</keyword>
<feature type="transmembrane region" description="Helical" evidence="11">
    <location>
        <begin position="94"/>
        <end position="116"/>
    </location>
</feature>
<dbReference type="EMBL" id="RAPF01000003">
    <property type="protein sequence ID" value="RKF21750.1"/>
    <property type="molecule type" value="Genomic_DNA"/>
</dbReference>
<dbReference type="Pfam" id="PF00520">
    <property type="entry name" value="Ion_trans"/>
    <property type="match status" value="1"/>
</dbReference>
<keyword evidence="6" id="KW-0630">Potassium</keyword>
<keyword evidence="2" id="KW-0813">Transport</keyword>
<dbReference type="SUPFAM" id="SSF81324">
    <property type="entry name" value="Voltage-gated potassium channels"/>
    <property type="match status" value="1"/>
</dbReference>
<feature type="transmembrane region" description="Helical" evidence="11">
    <location>
        <begin position="157"/>
        <end position="178"/>
    </location>
</feature>
<keyword evidence="10" id="KW-0407">Ion channel</keyword>
<comment type="subcellular location">
    <subcellularLocation>
        <location evidence="1">Membrane</location>
        <topology evidence="1">Multi-pass membrane protein</topology>
    </subcellularLocation>
</comment>
<evidence type="ECO:0000256" key="6">
    <source>
        <dbReference type="ARBA" id="ARBA00022958"/>
    </source>
</evidence>
<dbReference type="PANTHER" id="PTHR11537">
    <property type="entry name" value="VOLTAGE-GATED POTASSIUM CHANNEL"/>
    <property type="match status" value="1"/>
</dbReference>
<evidence type="ECO:0000313" key="14">
    <source>
        <dbReference type="Proteomes" id="UP000284395"/>
    </source>
</evidence>
<proteinExistence type="predicted"/>
<name>A0A420EM78_9SPHN</name>
<keyword evidence="4 11" id="KW-0812">Transmembrane</keyword>
<comment type="caution">
    <text evidence="13">The sequence shown here is derived from an EMBL/GenBank/DDBJ whole genome shotgun (WGS) entry which is preliminary data.</text>
</comment>
<feature type="transmembrane region" description="Helical" evidence="11">
    <location>
        <begin position="21"/>
        <end position="43"/>
    </location>
</feature>
<keyword evidence="7 11" id="KW-1133">Transmembrane helix</keyword>
<dbReference type="Proteomes" id="UP000284395">
    <property type="component" value="Unassembled WGS sequence"/>
</dbReference>
<evidence type="ECO:0000256" key="7">
    <source>
        <dbReference type="ARBA" id="ARBA00022989"/>
    </source>
</evidence>
<keyword evidence="9 11" id="KW-0472">Membrane</keyword>
<evidence type="ECO:0000256" key="4">
    <source>
        <dbReference type="ARBA" id="ARBA00022692"/>
    </source>
</evidence>
<feature type="domain" description="Ion transport" evidence="12">
    <location>
        <begin position="28"/>
        <end position="247"/>
    </location>
</feature>
<dbReference type="Gene3D" id="1.10.287.70">
    <property type="match status" value="1"/>
</dbReference>
<evidence type="ECO:0000313" key="13">
    <source>
        <dbReference type="EMBL" id="RKF21750.1"/>
    </source>
</evidence>
<gene>
    <name evidence="13" type="ORF">D6851_06900</name>
</gene>
<evidence type="ECO:0000259" key="12">
    <source>
        <dbReference type="Pfam" id="PF00520"/>
    </source>
</evidence>
<feature type="transmembrane region" description="Helical" evidence="11">
    <location>
        <begin position="190"/>
        <end position="206"/>
    </location>
</feature>
<dbReference type="RefSeq" id="WP_120324159.1">
    <property type="nucleotide sequence ID" value="NZ_RAPF01000003.1"/>
</dbReference>
<keyword evidence="5" id="KW-0631">Potassium channel</keyword>
<feature type="transmembrane region" description="Helical" evidence="11">
    <location>
        <begin position="218"/>
        <end position="242"/>
    </location>
</feature>
<evidence type="ECO:0000256" key="3">
    <source>
        <dbReference type="ARBA" id="ARBA00022538"/>
    </source>
</evidence>
<dbReference type="InterPro" id="IPR005821">
    <property type="entry name" value="Ion_trans_dom"/>
</dbReference>
<evidence type="ECO:0000256" key="1">
    <source>
        <dbReference type="ARBA" id="ARBA00004141"/>
    </source>
</evidence>
<evidence type="ECO:0000256" key="11">
    <source>
        <dbReference type="SAM" id="Phobius"/>
    </source>
</evidence>
<organism evidence="13 14">
    <name type="scientific">Altericroceibacterium spongiae</name>
    <dbReference type="NCBI Taxonomy" id="2320269"/>
    <lineage>
        <taxon>Bacteria</taxon>
        <taxon>Pseudomonadati</taxon>
        <taxon>Pseudomonadota</taxon>
        <taxon>Alphaproteobacteria</taxon>
        <taxon>Sphingomonadales</taxon>
        <taxon>Erythrobacteraceae</taxon>
        <taxon>Altericroceibacterium</taxon>
    </lineage>
</organism>
<keyword evidence="8" id="KW-0406">Ion transport</keyword>
<keyword evidence="14" id="KW-1185">Reference proteome</keyword>
<evidence type="ECO:0000256" key="2">
    <source>
        <dbReference type="ARBA" id="ARBA00022448"/>
    </source>
</evidence>
<dbReference type="PRINTS" id="PR00169">
    <property type="entry name" value="KCHANNEL"/>
</dbReference>
<reference evidence="13 14" key="1">
    <citation type="submission" date="2018-09" db="EMBL/GenBank/DDBJ databases">
        <title>Altererythrobacter spongiae sp. nov., isolated from a marine sponge.</title>
        <authorList>
            <person name="Zhuang L."/>
            <person name="Luo L."/>
        </authorList>
    </citation>
    <scope>NUCLEOTIDE SEQUENCE [LARGE SCALE GENOMIC DNA]</scope>
    <source>
        <strain evidence="13 14">HN-Y73</strain>
    </source>
</reference>
<dbReference type="OrthoDB" id="9799090at2"/>
<evidence type="ECO:0000256" key="5">
    <source>
        <dbReference type="ARBA" id="ARBA00022826"/>
    </source>
</evidence>
<evidence type="ECO:0000256" key="9">
    <source>
        <dbReference type="ARBA" id="ARBA00023136"/>
    </source>
</evidence>
<sequence length="267" mass="29557">MRKLRRYLYLQLHIGHTPDGRLTRLNLALIIIILAAIVVAIIGTEPSIASGREGLTFWVEVFFGIVFGLEYCARLWSVTEKRGKAPAWKKRLRFALSPLGLIDLAVVLATLSPTLVTNAAIFRSLRIFRMVVSIKESRFSHALKQLQRAMMERGYDFLVIIAIAGTVLLIAATALFWAEGDVQPEAFGSVPRALWWAIITVTTIGYGDVTPITPLGKIFASLVALSSVMLVAMPTGIVAAAFSDAMRRHRRTMAQKPKPQESEDHDT</sequence>